<sequence length="243" mass="27536">MQLSLKREQKSIWSIMEHRYPYILTYSTQLQKLRSTFTGVKRKLRELNLTYAMTYPAKLKINDANRTYFFTTPEEAIEWIETVPPINRKDLDKVNPYSQRVKPQQTLLNATEPPGTPWTSMPSCCGQPLPPGYTKFGILSPSDFKDWAGWGFFCWESSLFTCFVIYLFSLSLLSLHHQALIPTQLDQPSLQMKSSHVTTGHPGAAAHLLFDGCIYSLHAMMGNGGGDARNDLCEQNLQPVGPV</sequence>
<accession>A0A1B8Y2I5</accession>
<protein>
    <submittedName>
        <fullName evidence="1">Uncharacterized protein</fullName>
    </submittedName>
</protein>
<reference evidence="1" key="2">
    <citation type="journal article" date="2010" name="Science">
        <title>The genome of the Western clawed frog Xenopus tropicalis.</title>
        <authorList>
            <person name="Hellsten U."/>
            <person name="Harland R.M."/>
            <person name="Gilchrist M.J."/>
            <person name="Hendrix D."/>
            <person name="Jurka J."/>
            <person name="Kapitonov V."/>
            <person name="Ovcharenko I."/>
            <person name="Putnam N.H."/>
            <person name="Shu S."/>
            <person name="Taher L."/>
            <person name="Blitz I.L."/>
            <person name="Blumberg B."/>
            <person name="Dichmann D.S."/>
            <person name="Dubchak I."/>
            <person name="Amaya E."/>
            <person name="Detter J.C."/>
            <person name="Fletcher R."/>
            <person name="Gerhard D.S."/>
            <person name="Goodstein D."/>
            <person name="Graves T."/>
            <person name="Grigoriev I.V."/>
            <person name="Grimwood J."/>
            <person name="Kawashima T."/>
            <person name="Lindquist E."/>
            <person name="Lucas S.M."/>
            <person name="Mead P.E."/>
            <person name="Mitros T."/>
            <person name="Ogino H."/>
            <person name="Ohta Y."/>
            <person name="Poliakov A.V."/>
            <person name="Pollet N."/>
            <person name="Robert J."/>
            <person name="Salamov A."/>
            <person name="Sater A.K."/>
            <person name="Schmutz J."/>
            <person name="Terry A."/>
            <person name="Vize P.D."/>
            <person name="Warren W.C."/>
            <person name="Wells D."/>
            <person name="Wills A."/>
            <person name="Wilson R.K."/>
            <person name="Zimmerman L.B."/>
            <person name="Zorn A.M."/>
            <person name="Grainger R."/>
            <person name="Grammer T."/>
            <person name="Khokha M.K."/>
            <person name="Richardson P.M."/>
            <person name="Rokhsar D.S."/>
        </authorList>
    </citation>
    <scope>NUCLEOTIDE SEQUENCE [LARGE SCALE GENOMIC DNA]</scope>
    <source>
        <strain evidence="1">Nigerian</strain>
    </source>
</reference>
<name>A0A1B8Y2I5_XENTR</name>
<dbReference type="EMBL" id="KV460524">
    <property type="protein sequence ID" value="OCA17148.1"/>
    <property type="molecule type" value="Genomic_DNA"/>
</dbReference>
<proteinExistence type="predicted"/>
<dbReference type="Gene3D" id="3.30.250.20">
    <property type="entry name" value="L1 transposable element, C-terminal domain"/>
    <property type="match status" value="1"/>
</dbReference>
<reference evidence="1" key="1">
    <citation type="submission" date="2009-11" db="EMBL/GenBank/DDBJ databases">
        <authorList>
            <consortium name="US DOE Joint Genome Institute (JGI-PGF)"/>
            <person name="Ottilar R."/>
            <person name="Schmutz J."/>
            <person name="Salamov A."/>
            <person name="Cheng J.F."/>
            <person name="Lucas S."/>
            <person name="Pitluck S."/>
            <person name="Gundlach H."/>
            <person name="Guo Y."/>
            <person name="Haberer G."/>
            <person name="Nasrallah J."/>
            <person name="Mayer K.F.X."/>
            <person name="van de Peer Y."/>
            <person name="Weigel D."/>
            <person name="Grigoriev I.V."/>
        </authorList>
    </citation>
    <scope>NUCLEOTIDE SEQUENCE</scope>
    <source>
        <strain evidence="1">Nigerian</strain>
    </source>
</reference>
<dbReference type="AlphaFoldDB" id="A0A1B8Y2I5"/>
<dbReference type="InterPro" id="IPR042566">
    <property type="entry name" value="L1_C"/>
</dbReference>
<organism evidence="1">
    <name type="scientific">Xenopus tropicalis</name>
    <name type="common">Western clawed frog</name>
    <name type="synonym">Silurana tropicalis</name>
    <dbReference type="NCBI Taxonomy" id="8364"/>
    <lineage>
        <taxon>Eukaryota</taxon>
        <taxon>Metazoa</taxon>
        <taxon>Chordata</taxon>
        <taxon>Craniata</taxon>
        <taxon>Vertebrata</taxon>
        <taxon>Euteleostomi</taxon>
        <taxon>Amphibia</taxon>
        <taxon>Batrachia</taxon>
        <taxon>Anura</taxon>
        <taxon>Pipoidea</taxon>
        <taxon>Pipidae</taxon>
        <taxon>Xenopodinae</taxon>
        <taxon>Xenopus</taxon>
        <taxon>Silurana</taxon>
    </lineage>
</organism>
<evidence type="ECO:0000313" key="1">
    <source>
        <dbReference type="EMBL" id="OCA17148.1"/>
    </source>
</evidence>
<gene>
    <name evidence="1" type="ORF">XENTR_v90027465mg</name>
</gene>
<reference evidence="1" key="3">
    <citation type="submission" date="2016-05" db="EMBL/GenBank/DDBJ databases">
        <title>WGS assembly of Xenopus tropicalis.</title>
        <authorList>
            <person name="Sessions A."/>
            <person name="Jenkins J."/>
            <person name="Mitros T."/>
            <person name="Lyons J.T."/>
            <person name="Dichmann D.S."/>
            <person name="Robert J."/>
            <person name="Harland R.M."/>
            <person name="Rokhsar D.S."/>
        </authorList>
    </citation>
    <scope>NUCLEOTIDE SEQUENCE</scope>
    <source>
        <strain evidence="1">Nigerian</strain>
    </source>
</reference>